<dbReference type="GO" id="GO:0003723">
    <property type="term" value="F:RNA binding"/>
    <property type="evidence" value="ECO:0007669"/>
    <property type="project" value="UniProtKB-KW"/>
</dbReference>
<dbReference type="PANTHER" id="PTHR23274">
    <property type="entry name" value="DNA HELICASE-RELATED"/>
    <property type="match status" value="1"/>
</dbReference>
<dbReference type="InterPro" id="IPR049163">
    <property type="entry name" value="Pif1-like_2B_dom"/>
</dbReference>
<dbReference type="Gene3D" id="3.30.420.10">
    <property type="entry name" value="Ribonuclease H-like superfamily/Ribonuclease H"/>
    <property type="match status" value="1"/>
</dbReference>
<evidence type="ECO:0000313" key="3">
    <source>
        <dbReference type="EMBL" id="POS85882.1"/>
    </source>
</evidence>
<dbReference type="OrthoDB" id="4252713at2759"/>
<gene>
    <name evidence="3" type="ORF">EPUL_002865</name>
</gene>
<dbReference type="Pfam" id="PF21530">
    <property type="entry name" value="Pif1_2B_dom"/>
    <property type="match status" value="1"/>
</dbReference>
<dbReference type="InterPro" id="IPR027417">
    <property type="entry name" value="P-loop_NTPase"/>
</dbReference>
<keyword evidence="4" id="KW-1185">Reference proteome</keyword>
<dbReference type="GO" id="GO:0015074">
    <property type="term" value="P:DNA integration"/>
    <property type="evidence" value="ECO:0007669"/>
    <property type="project" value="InterPro"/>
</dbReference>
<dbReference type="GO" id="GO:0005657">
    <property type="term" value="C:replication fork"/>
    <property type="evidence" value="ECO:0007669"/>
    <property type="project" value="TreeGrafter"/>
</dbReference>
<accession>A0A2S4PV21</accession>
<sequence>SSFFRERAVLSSRNDEVDKFNDNLSHLIGANYHSYYSLDTTQNDQSRHVSDYTPEFLRTVSGQGLPPGKLTLHVGMPVMLLRNYYSREGLINGCRLIITRLYNHCVKARITSADPRFDGNEHIISRINLSCDENLPFTLIRKQLPLRPCYAMTINKSQGQTLKYAGVDLITPVFSHGQLVQRFFVKNGIDHENSPPYEHELNGVAERFNRKIVTKARAMLLDLPRFLWAEVTASAVYLYNRIPHRTIENKLPIELLYGIKSPINNTSSSFWL</sequence>
<evidence type="ECO:0000313" key="4">
    <source>
        <dbReference type="Proteomes" id="UP000237438"/>
    </source>
</evidence>
<proteinExistence type="predicted"/>
<dbReference type="AlphaFoldDB" id="A0A2S4PV21"/>
<dbReference type="PANTHER" id="PTHR23274:SF48">
    <property type="entry name" value="ATP-DEPENDENT DNA HELICASE"/>
    <property type="match status" value="1"/>
</dbReference>
<feature type="non-terminal residue" evidence="3">
    <location>
        <position position="1"/>
    </location>
</feature>
<organism evidence="3 4">
    <name type="scientific">Erysiphe pulchra</name>
    <dbReference type="NCBI Taxonomy" id="225359"/>
    <lineage>
        <taxon>Eukaryota</taxon>
        <taxon>Fungi</taxon>
        <taxon>Dikarya</taxon>
        <taxon>Ascomycota</taxon>
        <taxon>Pezizomycotina</taxon>
        <taxon>Leotiomycetes</taxon>
        <taxon>Erysiphales</taxon>
        <taxon>Erysiphaceae</taxon>
        <taxon>Erysiphe</taxon>
    </lineage>
</organism>
<dbReference type="PROSITE" id="PS50994">
    <property type="entry name" value="INTEGRASE"/>
    <property type="match status" value="1"/>
</dbReference>
<dbReference type="SUPFAM" id="SSF52540">
    <property type="entry name" value="P-loop containing nucleoside triphosphate hydrolases"/>
    <property type="match status" value="1"/>
</dbReference>
<dbReference type="GO" id="GO:0006260">
    <property type="term" value="P:DNA replication"/>
    <property type="evidence" value="ECO:0007669"/>
    <property type="project" value="TreeGrafter"/>
</dbReference>
<keyword evidence="1" id="KW-0694">RNA-binding</keyword>
<evidence type="ECO:0000256" key="1">
    <source>
        <dbReference type="ARBA" id="ARBA00022884"/>
    </source>
</evidence>
<dbReference type="InterPro" id="IPR012337">
    <property type="entry name" value="RNaseH-like_sf"/>
</dbReference>
<protein>
    <recommendedName>
        <fullName evidence="2">Integrase catalytic domain-containing protein</fullName>
    </recommendedName>
</protein>
<dbReference type="InterPro" id="IPR036397">
    <property type="entry name" value="RNaseH_sf"/>
</dbReference>
<dbReference type="SUPFAM" id="SSF53098">
    <property type="entry name" value="Ribonuclease H-like"/>
    <property type="match status" value="1"/>
</dbReference>
<dbReference type="InterPro" id="IPR001584">
    <property type="entry name" value="Integrase_cat-core"/>
</dbReference>
<dbReference type="GO" id="GO:0005634">
    <property type="term" value="C:nucleus"/>
    <property type="evidence" value="ECO:0007669"/>
    <property type="project" value="UniProtKB-ARBA"/>
</dbReference>
<feature type="non-terminal residue" evidence="3">
    <location>
        <position position="272"/>
    </location>
</feature>
<feature type="domain" description="Integrase catalytic" evidence="2">
    <location>
        <begin position="152"/>
        <end position="260"/>
    </location>
</feature>
<reference evidence="3 4" key="1">
    <citation type="submission" date="2017-10" db="EMBL/GenBank/DDBJ databases">
        <title>Development of genomic resources for the powdery mildew, Erysiphe pulchra.</title>
        <authorList>
            <person name="Wadl P.A."/>
            <person name="Mack B.M."/>
            <person name="Moore G."/>
            <person name="Beltz S.B."/>
        </authorList>
    </citation>
    <scope>NUCLEOTIDE SEQUENCE [LARGE SCALE GENOMIC DNA]</scope>
    <source>
        <strain evidence="3">Cflorida</strain>
    </source>
</reference>
<name>A0A2S4PV21_9PEZI</name>
<dbReference type="EMBL" id="PEDP01000467">
    <property type="protein sequence ID" value="POS85882.1"/>
    <property type="molecule type" value="Genomic_DNA"/>
</dbReference>
<evidence type="ECO:0000259" key="2">
    <source>
        <dbReference type="PROSITE" id="PS50994"/>
    </source>
</evidence>
<dbReference type="Proteomes" id="UP000237438">
    <property type="component" value="Unassembled WGS sequence"/>
</dbReference>
<comment type="caution">
    <text evidence="3">The sequence shown here is derived from an EMBL/GenBank/DDBJ whole genome shotgun (WGS) entry which is preliminary data.</text>
</comment>